<accession>A0AAW2QVV3</accession>
<dbReference type="AlphaFoldDB" id="A0AAW2QVV3"/>
<sequence>MQLKASSKVSRSKEVSPSSSGGSVNINHNENFGVDDDDMDCDLDCVPEDDVCGGEQDDIKSRKRKDRKEIASRPVYWDHFDKYVCDIDKVQKARCKYCQREIKVDPRVHGTRPLKNHYESCKKKKFINFISTRGGMIDKESPLINWRFDQDKVRDALCVMLLLDEFPFKTVENSGFKYFLSIACPMFLIPSRNTITKDIYNMYLNERTKLKSYLKKHQKVCITRHMVISAKS</sequence>
<evidence type="ECO:0000259" key="7">
    <source>
        <dbReference type="Pfam" id="PF02892"/>
    </source>
</evidence>
<dbReference type="SMART" id="SM00614">
    <property type="entry name" value="ZnF_BED"/>
    <property type="match status" value="1"/>
</dbReference>
<dbReference type="GO" id="GO:0003677">
    <property type="term" value="F:DNA binding"/>
    <property type="evidence" value="ECO:0007669"/>
    <property type="project" value="InterPro"/>
</dbReference>
<evidence type="ECO:0000256" key="2">
    <source>
        <dbReference type="ARBA" id="ARBA00022771"/>
    </source>
</evidence>
<protein>
    <recommendedName>
        <fullName evidence="7">BED-type domain-containing protein</fullName>
    </recommendedName>
</protein>
<evidence type="ECO:0000256" key="1">
    <source>
        <dbReference type="ARBA" id="ARBA00022723"/>
    </source>
</evidence>
<keyword evidence="2" id="KW-0863">Zinc-finger</keyword>
<keyword evidence="5" id="KW-0804">Transcription</keyword>
<feature type="region of interest" description="Disordered" evidence="6">
    <location>
        <begin position="1"/>
        <end position="35"/>
    </location>
</feature>
<reference evidence="8" key="2">
    <citation type="journal article" date="2024" name="Plant">
        <title>Genomic evolution and insights into agronomic trait innovations of Sesamum species.</title>
        <authorList>
            <person name="Miao H."/>
            <person name="Wang L."/>
            <person name="Qu L."/>
            <person name="Liu H."/>
            <person name="Sun Y."/>
            <person name="Le M."/>
            <person name="Wang Q."/>
            <person name="Wei S."/>
            <person name="Zheng Y."/>
            <person name="Lin W."/>
            <person name="Duan Y."/>
            <person name="Cao H."/>
            <person name="Xiong S."/>
            <person name="Wang X."/>
            <person name="Wei L."/>
            <person name="Li C."/>
            <person name="Ma Q."/>
            <person name="Ju M."/>
            <person name="Zhao R."/>
            <person name="Li G."/>
            <person name="Mu C."/>
            <person name="Tian Q."/>
            <person name="Mei H."/>
            <person name="Zhang T."/>
            <person name="Gao T."/>
            <person name="Zhang H."/>
        </authorList>
    </citation>
    <scope>NUCLEOTIDE SEQUENCE</scope>
    <source>
        <strain evidence="8">KEN8</strain>
    </source>
</reference>
<gene>
    <name evidence="8" type="ORF">Scaly_0865400</name>
</gene>
<dbReference type="InterPro" id="IPR003656">
    <property type="entry name" value="Znf_BED"/>
</dbReference>
<dbReference type="PANTHER" id="PTHR46481">
    <property type="entry name" value="ZINC FINGER BED DOMAIN-CONTAINING PROTEIN 4"/>
    <property type="match status" value="1"/>
</dbReference>
<dbReference type="InterPro" id="IPR036236">
    <property type="entry name" value="Znf_C2H2_sf"/>
</dbReference>
<comment type="caution">
    <text evidence="8">The sequence shown here is derived from an EMBL/GenBank/DDBJ whole genome shotgun (WGS) entry which is preliminary data.</text>
</comment>
<reference evidence="8" key="1">
    <citation type="submission" date="2020-06" db="EMBL/GenBank/DDBJ databases">
        <authorList>
            <person name="Li T."/>
            <person name="Hu X."/>
            <person name="Zhang T."/>
            <person name="Song X."/>
            <person name="Zhang H."/>
            <person name="Dai N."/>
            <person name="Sheng W."/>
            <person name="Hou X."/>
            <person name="Wei L."/>
        </authorList>
    </citation>
    <scope>NUCLEOTIDE SEQUENCE</scope>
    <source>
        <strain evidence="8">KEN8</strain>
        <tissue evidence="8">Leaf</tissue>
    </source>
</reference>
<dbReference type="InterPro" id="IPR052035">
    <property type="entry name" value="ZnF_BED_domain_contain"/>
</dbReference>
<dbReference type="EMBL" id="JACGWM010000005">
    <property type="protein sequence ID" value="KAL0371838.1"/>
    <property type="molecule type" value="Genomic_DNA"/>
</dbReference>
<evidence type="ECO:0000256" key="5">
    <source>
        <dbReference type="ARBA" id="ARBA00023163"/>
    </source>
</evidence>
<feature type="domain" description="BED-type" evidence="7">
    <location>
        <begin position="76"/>
        <end position="117"/>
    </location>
</feature>
<evidence type="ECO:0000256" key="3">
    <source>
        <dbReference type="ARBA" id="ARBA00022833"/>
    </source>
</evidence>
<dbReference type="SUPFAM" id="SSF57667">
    <property type="entry name" value="beta-beta-alpha zinc fingers"/>
    <property type="match status" value="1"/>
</dbReference>
<proteinExistence type="predicted"/>
<evidence type="ECO:0000256" key="4">
    <source>
        <dbReference type="ARBA" id="ARBA00023015"/>
    </source>
</evidence>
<evidence type="ECO:0000313" key="8">
    <source>
        <dbReference type="EMBL" id="KAL0371838.1"/>
    </source>
</evidence>
<dbReference type="GO" id="GO:0008270">
    <property type="term" value="F:zinc ion binding"/>
    <property type="evidence" value="ECO:0007669"/>
    <property type="project" value="UniProtKB-KW"/>
</dbReference>
<dbReference type="Pfam" id="PF02892">
    <property type="entry name" value="zf-BED"/>
    <property type="match status" value="1"/>
</dbReference>
<organism evidence="8">
    <name type="scientific">Sesamum calycinum</name>
    <dbReference type="NCBI Taxonomy" id="2727403"/>
    <lineage>
        <taxon>Eukaryota</taxon>
        <taxon>Viridiplantae</taxon>
        <taxon>Streptophyta</taxon>
        <taxon>Embryophyta</taxon>
        <taxon>Tracheophyta</taxon>
        <taxon>Spermatophyta</taxon>
        <taxon>Magnoliopsida</taxon>
        <taxon>eudicotyledons</taxon>
        <taxon>Gunneridae</taxon>
        <taxon>Pentapetalae</taxon>
        <taxon>asterids</taxon>
        <taxon>lamiids</taxon>
        <taxon>Lamiales</taxon>
        <taxon>Pedaliaceae</taxon>
        <taxon>Sesamum</taxon>
    </lineage>
</organism>
<keyword evidence="4" id="KW-0805">Transcription regulation</keyword>
<evidence type="ECO:0000256" key="6">
    <source>
        <dbReference type="SAM" id="MobiDB-lite"/>
    </source>
</evidence>
<keyword evidence="3" id="KW-0862">Zinc</keyword>
<feature type="compositionally biased region" description="Low complexity" evidence="6">
    <location>
        <begin position="15"/>
        <end position="24"/>
    </location>
</feature>
<dbReference type="PANTHER" id="PTHR46481:SF7">
    <property type="entry name" value="ZINC FINGER BED DOMAIN-CONTAINING PROTEIN RICESLEEPER 2-LIKE"/>
    <property type="match status" value="1"/>
</dbReference>
<dbReference type="SUPFAM" id="SSF140996">
    <property type="entry name" value="Hermes dimerisation domain"/>
    <property type="match status" value="1"/>
</dbReference>
<keyword evidence="1" id="KW-0479">Metal-binding</keyword>
<name>A0AAW2QVV3_9LAMI</name>